<keyword evidence="1" id="KW-0175">Coiled coil</keyword>
<dbReference type="NCBIfam" id="NF033545">
    <property type="entry name" value="transpos_IS630"/>
    <property type="match status" value="1"/>
</dbReference>
<evidence type="ECO:0000256" key="1">
    <source>
        <dbReference type="SAM" id="Coils"/>
    </source>
</evidence>
<evidence type="ECO:0000313" key="4">
    <source>
        <dbReference type="Proteomes" id="UP000765509"/>
    </source>
</evidence>
<organism evidence="3 4">
    <name type="scientific">Austropuccinia psidii MF-1</name>
    <dbReference type="NCBI Taxonomy" id="1389203"/>
    <lineage>
        <taxon>Eukaryota</taxon>
        <taxon>Fungi</taxon>
        <taxon>Dikarya</taxon>
        <taxon>Basidiomycota</taxon>
        <taxon>Pucciniomycotina</taxon>
        <taxon>Pucciniomycetes</taxon>
        <taxon>Pucciniales</taxon>
        <taxon>Sphaerophragmiaceae</taxon>
        <taxon>Austropuccinia</taxon>
    </lineage>
</organism>
<comment type="caution">
    <text evidence="3">The sequence shown here is derived from an EMBL/GenBank/DDBJ whole genome shotgun (WGS) entry which is preliminary data.</text>
</comment>
<dbReference type="EMBL" id="AVOT02032828">
    <property type="protein sequence ID" value="MBW0526659.1"/>
    <property type="molecule type" value="Genomic_DNA"/>
</dbReference>
<feature type="domain" description="Tc1-like transposase DDE" evidence="2">
    <location>
        <begin position="214"/>
        <end position="354"/>
    </location>
</feature>
<dbReference type="InterPro" id="IPR009057">
    <property type="entry name" value="Homeodomain-like_sf"/>
</dbReference>
<dbReference type="OrthoDB" id="2216069at2759"/>
<dbReference type="Pfam" id="PF13358">
    <property type="entry name" value="DDE_3"/>
    <property type="match status" value="1"/>
</dbReference>
<gene>
    <name evidence="3" type="ORF">O181_066374</name>
</gene>
<sequence length="361" mass="40914">MSSSNSAPSAESIDLYEAQIQAEEEEILQLASQLKKKNEELFRKKMLHTAQSKLEKKRQKISEKLTHKKRKPNATVSPCIRSLVQENVVEKGMSQKAAAEAFKISSRQVYRILHENPNQTKTYKKREGKITAEMTTELLYFIDNKSTVTLKEMKEFLEEKFPIKISCQSISNLLHDMDITWKQVANIPASWNKEDLLTQRANFVNRRGLDLDQQVVFVDESGFDLHSGRGFGYAPSGQPAVLSLVPRVKQITLIAAISDSGFVYHEILNANGQMTKGVGSDEFALFLLALQFKIPNDSIVIMDNAPIHQGQQFEEVKKTLESSKGIKIEFLPPYSHFLNPIKLSFHSIKSFVLSQEPKQLS</sequence>
<feature type="coiled-coil region" evidence="1">
    <location>
        <begin position="13"/>
        <end position="40"/>
    </location>
</feature>
<dbReference type="GO" id="GO:0003676">
    <property type="term" value="F:nucleic acid binding"/>
    <property type="evidence" value="ECO:0007669"/>
    <property type="project" value="InterPro"/>
</dbReference>
<dbReference type="Gene3D" id="3.30.420.10">
    <property type="entry name" value="Ribonuclease H-like superfamily/Ribonuclease H"/>
    <property type="match status" value="1"/>
</dbReference>
<reference evidence="3" key="1">
    <citation type="submission" date="2021-03" db="EMBL/GenBank/DDBJ databases">
        <title>Draft genome sequence of rust myrtle Austropuccinia psidii MF-1, a brazilian biotype.</title>
        <authorList>
            <person name="Quecine M.C."/>
            <person name="Pachon D.M.R."/>
            <person name="Bonatelli M.L."/>
            <person name="Correr F.H."/>
            <person name="Franceschini L.M."/>
            <person name="Leite T.F."/>
            <person name="Margarido G.R.A."/>
            <person name="Almeida C.A."/>
            <person name="Ferrarezi J.A."/>
            <person name="Labate C.A."/>
        </authorList>
    </citation>
    <scope>NUCLEOTIDE SEQUENCE</scope>
    <source>
        <strain evidence="3">MF-1</strain>
    </source>
</reference>
<dbReference type="Proteomes" id="UP000765509">
    <property type="component" value="Unassembled WGS sequence"/>
</dbReference>
<dbReference type="InterPro" id="IPR036397">
    <property type="entry name" value="RNaseH_sf"/>
</dbReference>
<evidence type="ECO:0000259" key="2">
    <source>
        <dbReference type="Pfam" id="PF13358"/>
    </source>
</evidence>
<dbReference type="PANTHER" id="PTHR46564">
    <property type="entry name" value="TRANSPOSASE"/>
    <property type="match status" value="1"/>
</dbReference>
<accession>A0A9Q3I5H7</accession>
<dbReference type="InterPro" id="IPR038717">
    <property type="entry name" value="Tc1-like_DDE_dom"/>
</dbReference>
<dbReference type="SUPFAM" id="SSF46689">
    <property type="entry name" value="Homeodomain-like"/>
    <property type="match status" value="1"/>
</dbReference>
<dbReference type="AlphaFoldDB" id="A0A9Q3I5H7"/>
<keyword evidence="4" id="KW-1185">Reference proteome</keyword>
<dbReference type="PANTHER" id="PTHR46564:SF1">
    <property type="entry name" value="TRANSPOSASE"/>
    <property type="match status" value="1"/>
</dbReference>
<dbReference type="InterPro" id="IPR047655">
    <property type="entry name" value="Transpos_IS630-like"/>
</dbReference>
<proteinExistence type="predicted"/>
<evidence type="ECO:0000313" key="3">
    <source>
        <dbReference type="EMBL" id="MBW0526659.1"/>
    </source>
</evidence>
<protein>
    <recommendedName>
        <fullName evidence="2">Tc1-like transposase DDE domain-containing protein</fullName>
    </recommendedName>
</protein>
<name>A0A9Q3I5H7_9BASI</name>